<dbReference type="Proteomes" id="UP000663879">
    <property type="component" value="Unassembled WGS sequence"/>
</dbReference>
<protein>
    <recommendedName>
        <fullName evidence="3">USP domain-containing protein</fullName>
    </recommendedName>
</protein>
<evidence type="ECO:0000313" key="1">
    <source>
        <dbReference type="EMBL" id="CAF1115991.1"/>
    </source>
</evidence>
<name>A0A814Q885_9BILA</name>
<evidence type="ECO:0008006" key="3">
    <source>
        <dbReference type="Google" id="ProtNLM"/>
    </source>
</evidence>
<dbReference type="InterPro" id="IPR038765">
    <property type="entry name" value="Papain-like_cys_pep_sf"/>
</dbReference>
<accession>A0A814Q885</accession>
<reference evidence="1" key="1">
    <citation type="submission" date="2021-02" db="EMBL/GenBank/DDBJ databases">
        <authorList>
            <person name="Nowell W R."/>
        </authorList>
    </citation>
    <scope>NUCLEOTIDE SEQUENCE</scope>
    <source>
        <strain evidence="1">Ploen Becks lab</strain>
    </source>
</reference>
<dbReference type="EMBL" id="CAJNOC010008458">
    <property type="protein sequence ID" value="CAF1115991.1"/>
    <property type="molecule type" value="Genomic_DNA"/>
</dbReference>
<gene>
    <name evidence="1" type="ORF">OXX778_LOCUS21835</name>
</gene>
<evidence type="ECO:0000313" key="2">
    <source>
        <dbReference type="Proteomes" id="UP000663879"/>
    </source>
</evidence>
<comment type="caution">
    <text evidence="1">The sequence shown here is derived from an EMBL/GenBank/DDBJ whole genome shotgun (WGS) entry which is preliminary data.</text>
</comment>
<keyword evidence="2" id="KW-1185">Reference proteome</keyword>
<dbReference type="AlphaFoldDB" id="A0A814Q885"/>
<organism evidence="1 2">
    <name type="scientific">Brachionus calyciflorus</name>
    <dbReference type="NCBI Taxonomy" id="104777"/>
    <lineage>
        <taxon>Eukaryota</taxon>
        <taxon>Metazoa</taxon>
        <taxon>Spiralia</taxon>
        <taxon>Gnathifera</taxon>
        <taxon>Rotifera</taxon>
        <taxon>Eurotatoria</taxon>
        <taxon>Monogononta</taxon>
        <taxon>Pseudotrocha</taxon>
        <taxon>Ploima</taxon>
        <taxon>Brachionidae</taxon>
        <taxon>Brachionus</taxon>
    </lineage>
</organism>
<dbReference type="SUPFAM" id="SSF54001">
    <property type="entry name" value="Cysteine proteinases"/>
    <property type="match status" value="1"/>
</dbReference>
<sequence>MQCAFEFLILIIETHSWLKDFFNYSIKFQFQCVKCHQEKIKIQDKFFIKINKPFNIGSIKFAELFEEITTCKCDCRQINNCTSKLDFDLTNFLIIRINTVRIIYDTNRNVIIENNKTKLDDFDPENVLIPGSQTKFKVLAAILYYYESKHYVLIKKHNHNSWIIISDSSYKIIDNFTDILNYAMIIILKKE</sequence>
<proteinExistence type="predicted"/>